<accession>X1L979</accession>
<gene>
    <name evidence="1" type="ORF">S06H3_22675</name>
</gene>
<name>X1L979_9ZZZZ</name>
<proteinExistence type="predicted"/>
<evidence type="ECO:0000313" key="1">
    <source>
        <dbReference type="EMBL" id="GAI02421.1"/>
    </source>
</evidence>
<organism evidence="1">
    <name type="scientific">marine sediment metagenome</name>
    <dbReference type="NCBI Taxonomy" id="412755"/>
    <lineage>
        <taxon>unclassified sequences</taxon>
        <taxon>metagenomes</taxon>
        <taxon>ecological metagenomes</taxon>
    </lineage>
</organism>
<feature type="non-terminal residue" evidence="1">
    <location>
        <position position="217"/>
    </location>
</feature>
<dbReference type="EMBL" id="BARV01012168">
    <property type="protein sequence ID" value="GAI02421.1"/>
    <property type="molecule type" value="Genomic_DNA"/>
</dbReference>
<reference evidence="1" key="1">
    <citation type="journal article" date="2014" name="Front. Microbiol.">
        <title>High frequency of phylogenetically diverse reductive dehalogenase-homologous genes in deep subseafloor sedimentary metagenomes.</title>
        <authorList>
            <person name="Kawai M."/>
            <person name="Futagami T."/>
            <person name="Toyoda A."/>
            <person name="Takaki Y."/>
            <person name="Nishi S."/>
            <person name="Hori S."/>
            <person name="Arai W."/>
            <person name="Tsubouchi T."/>
            <person name="Morono Y."/>
            <person name="Uchiyama I."/>
            <person name="Ito T."/>
            <person name="Fujiyama A."/>
            <person name="Inagaki F."/>
            <person name="Takami H."/>
        </authorList>
    </citation>
    <scope>NUCLEOTIDE SEQUENCE</scope>
    <source>
        <strain evidence="1">Expedition CK06-06</strain>
    </source>
</reference>
<sequence length="217" mass="25208">EGLHYAYNVYRALRGDYKRLLQPDAVFYVGKSPAAYLKTVRTNTILEDDVRDWQRFLWNQAIVPMLVIKSRTQIRVYTAYTQPKERQSEERLASIFETTASVLELDQLWTAIEAGTVYEQNPEAFSRNHAVDRYLLDNLNVAAQQLAETQEGGIKKEENLIFAHHFLTRLLFVCYLIEKGMIGKHFDDIEDEIVNKLRPATDEKNGYFLSHLFNDLG</sequence>
<comment type="caution">
    <text evidence="1">The sequence shown here is derived from an EMBL/GenBank/DDBJ whole genome shotgun (WGS) entry which is preliminary data.</text>
</comment>
<feature type="non-terminal residue" evidence="1">
    <location>
        <position position="1"/>
    </location>
</feature>
<dbReference type="AlphaFoldDB" id="X1L979"/>
<protein>
    <submittedName>
        <fullName evidence="1">Uncharacterized protein</fullName>
    </submittedName>
</protein>